<protein>
    <submittedName>
        <fullName evidence="3">Copper amine oxidase N-terminal domain-containing protein</fullName>
    </submittedName>
</protein>
<dbReference type="Pfam" id="PF07833">
    <property type="entry name" value="Cu_amine_oxidN1"/>
    <property type="match status" value="1"/>
</dbReference>
<gene>
    <name evidence="3" type="ORF">PV361_05260</name>
</gene>
<dbReference type="InterPro" id="IPR036582">
    <property type="entry name" value="Mao_N_sf"/>
</dbReference>
<comment type="caution">
    <text evidence="3">The sequence shown here is derived from an EMBL/GenBank/DDBJ whole genome shotgun (WGS) entry which is preliminary data.</text>
</comment>
<feature type="signal peptide" evidence="1">
    <location>
        <begin position="1"/>
        <end position="24"/>
    </location>
</feature>
<evidence type="ECO:0000313" key="4">
    <source>
        <dbReference type="Proteomes" id="UP001328425"/>
    </source>
</evidence>
<evidence type="ECO:0000259" key="2">
    <source>
        <dbReference type="Pfam" id="PF07833"/>
    </source>
</evidence>
<evidence type="ECO:0000256" key="1">
    <source>
        <dbReference type="SAM" id="SignalP"/>
    </source>
</evidence>
<organism evidence="3 4">
    <name type="scientific">Peptoniphilus grossensis</name>
    <dbReference type="NCBI Taxonomy" id="1465756"/>
    <lineage>
        <taxon>Bacteria</taxon>
        <taxon>Bacillati</taxon>
        <taxon>Bacillota</taxon>
        <taxon>Tissierellia</taxon>
        <taxon>Tissierellales</taxon>
        <taxon>Peptoniphilaceae</taxon>
        <taxon>Peptoniphilus</taxon>
    </lineage>
</organism>
<keyword evidence="1" id="KW-0732">Signal</keyword>
<sequence>MKKFLSFLLVFVLVLSMSMSISMAKLDETGAKEISFGTDRGAEDAIICIADKTYPVKNGTILFINGEIIPEAEVIMDGGKAMLPLRLIAEKLGYEVGWNNKERKVTLVKDDKNLRVAIGKDDSNAKIFKDRSYVLASFVEKNLAESAVVTEGLAKDFKKFYDTNMPITQDKTIERSLRNVIIDEKHEYKDNISSDDAMKLVKEKCLEGLKNFEKVMKEKAKDEPGRFDDDIKLIEKDINRMIYIGEVSKFYRYTIGPYDVLYDRTDGKIYFQIYQAETRIKEVDVNDPNLYMAIFIVG</sequence>
<feature type="chain" id="PRO_5045726891" evidence="1">
    <location>
        <begin position="25"/>
        <end position="298"/>
    </location>
</feature>
<feature type="domain" description="Copper amine oxidase-like N-terminal" evidence="2">
    <location>
        <begin position="64"/>
        <end position="141"/>
    </location>
</feature>
<name>A0ABU7XA15_9FIRM</name>
<dbReference type="InterPro" id="IPR012854">
    <property type="entry name" value="Cu_amine_oxidase-like_N"/>
</dbReference>
<dbReference type="SUPFAM" id="SSF55383">
    <property type="entry name" value="Copper amine oxidase, domain N"/>
    <property type="match status" value="1"/>
</dbReference>
<keyword evidence="4" id="KW-1185">Reference proteome</keyword>
<proteinExistence type="predicted"/>
<evidence type="ECO:0000313" key="3">
    <source>
        <dbReference type="EMBL" id="MEF3318106.1"/>
    </source>
</evidence>
<dbReference type="EMBL" id="JARBCY010000033">
    <property type="protein sequence ID" value="MEF3318106.1"/>
    <property type="molecule type" value="Genomic_DNA"/>
</dbReference>
<dbReference type="Proteomes" id="UP001328425">
    <property type="component" value="Unassembled WGS sequence"/>
</dbReference>
<accession>A0ABU7XA15</accession>
<reference evidence="3 4" key="1">
    <citation type="submission" date="2022-11" db="EMBL/GenBank/DDBJ databases">
        <title>The First Case of Preauricular Fistular Abscess Caused by Peptoniphilus grossensis.</title>
        <authorList>
            <person name="Byun J.-H."/>
        </authorList>
    </citation>
    <scope>NUCLEOTIDE SEQUENCE [LARGE SCALE GENOMIC DNA]</scope>
    <source>
        <strain evidence="3 4">GYB008</strain>
    </source>
</reference>
<dbReference type="Gene3D" id="3.30.457.10">
    <property type="entry name" value="Copper amine oxidase-like, N-terminal domain"/>
    <property type="match status" value="1"/>
</dbReference>
<dbReference type="RefSeq" id="WP_295150445.1">
    <property type="nucleotide sequence ID" value="NZ_JARBCY010000033.1"/>
</dbReference>